<dbReference type="Pfam" id="PF00561">
    <property type="entry name" value="Abhydrolase_1"/>
    <property type="match status" value="1"/>
</dbReference>
<proteinExistence type="predicted"/>
<dbReference type="EMBL" id="QGLE01000004">
    <property type="protein sequence ID" value="PWR24139.1"/>
    <property type="molecule type" value="Genomic_DNA"/>
</dbReference>
<dbReference type="Gene3D" id="3.40.50.1820">
    <property type="entry name" value="alpha/beta hydrolase"/>
    <property type="match status" value="1"/>
</dbReference>
<dbReference type="PRINTS" id="PR00412">
    <property type="entry name" value="EPOXHYDRLASE"/>
</dbReference>
<accession>A0A317EB11</accession>
<keyword evidence="3" id="KW-1185">Reference proteome</keyword>
<feature type="domain" description="AB hydrolase-1" evidence="1">
    <location>
        <begin position="44"/>
        <end position="272"/>
    </location>
</feature>
<dbReference type="GO" id="GO:0016787">
    <property type="term" value="F:hydrolase activity"/>
    <property type="evidence" value="ECO:0007669"/>
    <property type="project" value="UniProtKB-KW"/>
</dbReference>
<dbReference type="InterPro" id="IPR050471">
    <property type="entry name" value="AB_hydrolase"/>
</dbReference>
<dbReference type="OrthoDB" id="9804723at2"/>
<sequence>MDTTASTVTATTVATRFAQIGGRRIAYRELGTGMPLLLCLRFRGVLDSWDPAFLDRLAAHFRVITFDYSGLGQSSGEASYRAEALARDAIDLADALGLERFVIGGWSLGGMAAQVVTALVPERVSHLILIGTTPPGRLEHAPDPIFFERALKPENDLEDETVLFFEPLSARSRAAAAASHLRIAARGADRSPPIAPEVYLRLLKDRSADDLFPDTAGYRDFLARAGIPILVIAGDHEIVFPTPNWYPLVRDWESLHLFVLPRMGHGPHHEAPELVGDLITSFIHNR</sequence>
<dbReference type="InterPro" id="IPR000073">
    <property type="entry name" value="AB_hydrolase_1"/>
</dbReference>
<protein>
    <submittedName>
        <fullName evidence="2">Alpha/beta hydrolase</fullName>
    </submittedName>
</protein>
<name>A0A317EB11_9PROT</name>
<evidence type="ECO:0000259" key="1">
    <source>
        <dbReference type="Pfam" id="PF00561"/>
    </source>
</evidence>
<dbReference type="InterPro" id="IPR029058">
    <property type="entry name" value="AB_hydrolase_fold"/>
</dbReference>
<dbReference type="SUPFAM" id="SSF53474">
    <property type="entry name" value="alpha/beta-Hydrolases"/>
    <property type="match status" value="1"/>
</dbReference>
<evidence type="ECO:0000313" key="2">
    <source>
        <dbReference type="EMBL" id="PWR24139.1"/>
    </source>
</evidence>
<keyword evidence="2" id="KW-0378">Hydrolase</keyword>
<reference evidence="2 3" key="1">
    <citation type="submission" date="2018-05" db="EMBL/GenBank/DDBJ databases">
        <title>Zavarzinia sp. HR-AS.</title>
        <authorList>
            <person name="Lee Y."/>
            <person name="Jeon C.O."/>
        </authorList>
    </citation>
    <scope>NUCLEOTIDE SEQUENCE [LARGE SCALE GENOMIC DNA]</scope>
    <source>
        <strain evidence="2 3">HR-AS</strain>
    </source>
</reference>
<dbReference type="RefSeq" id="WP_109904670.1">
    <property type="nucleotide sequence ID" value="NZ_QGLE01000004.1"/>
</dbReference>
<evidence type="ECO:0000313" key="3">
    <source>
        <dbReference type="Proteomes" id="UP000245461"/>
    </source>
</evidence>
<dbReference type="AlphaFoldDB" id="A0A317EB11"/>
<dbReference type="PANTHER" id="PTHR43433">
    <property type="entry name" value="HYDROLASE, ALPHA/BETA FOLD FAMILY PROTEIN"/>
    <property type="match status" value="1"/>
</dbReference>
<organism evidence="2 3">
    <name type="scientific">Zavarzinia aquatilis</name>
    <dbReference type="NCBI Taxonomy" id="2211142"/>
    <lineage>
        <taxon>Bacteria</taxon>
        <taxon>Pseudomonadati</taxon>
        <taxon>Pseudomonadota</taxon>
        <taxon>Alphaproteobacteria</taxon>
        <taxon>Rhodospirillales</taxon>
        <taxon>Zavarziniaceae</taxon>
        <taxon>Zavarzinia</taxon>
    </lineage>
</organism>
<dbReference type="Proteomes" id="UP000245461">
    <property type="component" value="Unassembled WGS sequence"/>
</dbReference>
<dbReference type="InterPro" id="IPR000639">
    <property type="entry name" value="Epox_hydrolase-like"/>
</dbReference>
<comment type="caution">
    <text evidence="2">The sequence shown here is derived from an EMBL/GenBank/DDBJ whole genome shotgun (WGS) entry which is preliminary data.</text>
</comment>
<dbReference type="PRINTS" id="PR00111">
    <property type="entry name" value="ABHYDROLASE"/>
</dbReference>
<dbReference type="PANTHER" id="PTHR43433:SF5">
    <property type="entry name" value="AB HYDROLASE-1 DOMAIN-CONTAINING PROTEIN"/>
    <property type="match status" value="1"/>
</dbReference>
<gene>
    <name evidence="2" type="ORF">DKG74_08420</name>
</gene>